<dbReference type="PATRIC" id="fig|742725.3.peg.544"/>
<evidence type="ECO:0000313" key="8">
    <source>
        <dbReference type="Proteomes" id="UP000006008"/>
    </source>
</evidence>
<evidence type="ECO:0000256" key="2">
    <source>
        <dbReference type="ARBA" id="ARBA00022692"/>
    </source>
</evidence>
<feature type="transmembrane region" description="Helical" evidence="5">
    <location>
        <begin position="123"/>
        <end position="141"/>
    </location>
</feature>
<feature type="domain" description="Methylamine utilisation protein MauE" evidence="6">
    <location>
        <begin position="7"/>
        <end position="139"/>
    </location>
</feature>
<dbReference type="OrthoDB" id="9809429at2"/>
<accession>G5H6D7</accession>
<feature type="transmembrane region" description="Helical" evidence="5">
    <location>
        <begin position="85"/>
        <end position="103"/>
    </location>
</feature>
<keyword evidence="8" id="KW-1185">Reference proteome</keyword>
<comment type="caution">
    <text evidence="7">The sequence shown here is derived from an EMBL/GenBank/DDBJ whole genome shotgun (WGS) entry which is preliminary data.</text>
</comment>
<evidence type="ECO:0000259" key="6">
    <source>
        <dbReference type="Pfam" id="PF07291"/>
    </source>
</evidence>
<comment type="subcellular location">
    <subcellularLocation>
        <location evidence="1">Membrane</location>
        <topology evidence="1">Multi-pass membrane protein</topology>
    </subcellularLocation>
</comment>
<protein>
    <recommendedName>
        <fullName evidence="6">Methylamine utilisation protein MauE domain-containing protein</fullName>
    </recommendedName>
</protein>
<organism evidence="7 8">
    <name type="scientific">Alistipes indistinctus YIT 12060</name>
    <dbReference type="NCBI Taxonomy" id="742725"/>
    <lineage>
        <taxon>Bacteria</taxon>
        <taxon>Pseudomonadati</taxon>
        <taxon>Bacteroidota</taxon>
        <taxon>Bacteroidia</taxon>
        <taxon>Bacteroidales</taxon>
        <taxon>Rikenellaceae</taxon>
        <taxon>Alistipes</taxon>
    </lineage>
</organism>
<dbReference type="GeneID" id="92816916"/>
<evidence type="ECO:0000313" key="7">
    <source>
        <dbReference type="EMBL" id="EHB93231.1"/>
    </source>
</evidence>
<dbReference type="Proteomes" id="UP000006008">
    <property type="component" value="Unassembled WGS sequence"/>
</dbReference>
<feature type="transmembrane region" description="Helical" evidence="5">
    <location>
        <begin position="51"/>
        <end position="73"/>
    </location>
</feature>
<dbReference type="InterPro" id="IPR009908">
    <property type="entry name" value="Methylamine_util_MauE"/>
</dbReference>
<evidence type="ECO:0000256" key="1">
    <source>
        <dbReference type="ARBA" id="ARBA00004141"/>
    </source>
</evidence>
<keyword evidence="3 5" id="KW-1133">Transmembrane helix</keyword>
<name>G5H6D7_9BACT</name>
<sequence>MRIRNGLVALCRIALALVFIFSGFVKAVDPWGTAIKLGEYFHAFGMDALSGGRYAFSILLSSAEMLLGFCLLFRFGFVRRRLPGLMLIVVGFFTLLTLVLALWNPVSDCGCFGDAVKLTNWQTFYKNLILLLLAVVVWFGSYRKKECWDWNPDVPEHDSGHLIEWSLGLLFLLFSLGVGLYSLRHLPLIDFLPFKAGVNLAVQGNKSGTDLVTTLIYKDKTTGQNHEFSLSDTTWYDSTRWEFVDTRFVERAEPSGGETDPALAEFSIFNAQGDRTAELLARPQEWLLVTLTDPAELSGSCRDKLADAADYALARGVLMIGVTPIALADSVLSLGVRHIPLYNIDGTTLKSLIRAHQGLVVIKEGTILAKWNCRDIPDLNGENAEQSILSLVAAHAVQVNISWLLGVCGVVLVLLYAVYFIHRRHV</sequence>
<keyword evidence="2 5" id="KW-0812">Transmembrane</keyword>
<reference evidence="7 8" key="1">
    <citation type="submission" date="2011-08" db="EMBL/GenBank/DDBJ databases">
        <title>The Genome Sequence of Alistipes indistinctus YIT 12060.</title>
        <authorList>
            <consortium name="The Broad Institute Genome Sequencing Platform"/>
            <person name="Earl A."/>
            <person name="Ward D."/>
            <person name="Feldgarden M."/>
            <person name="Gevers D."/>
            <person name="Morotomi M."/>
            <person name="Young S.K."/>
            <person name="Zeng Q."/>
            <person name="Gargeya S."/>
            <person name="Fitzgerald M."/>
            <person name="Haas B."/>
            <person name="Abouelleil A."/>
            <person name="Alvarado L."/>
            <person name="Arachchi H.M."/>
            <person name="Berlin A."/>
            <person name="Brown A."/>
            <person name="Chapman S.B."/>
            <person name="Chen Z."/>
            <person name="Dunbar C."/>
            <person name="Freedman E."/>
            <person name="Gearin G."/>
            <person name="Gellesch M."/>
            <person name="Goldberg J."/>
            <person name="Griggs A."/>
            <person name="Gujja S."/>
            <person name="Heiman D."/>
            <person name="Howarth C."/>
            <person name="Larson L."/>
            <person name="Lui A."/>
            <person name="MacDonald P.J.P."/>
            <person name="Montmayeur A."/>
            <person name="Murphy C."/>
            <person name="Neiman D."/>
            <person name="Pearson M."/>
            <person name="Priest M."/>
            <person name="Roberts A."/>
            <person name="Saif S."/>
            <person name="Shea T."/>
            <person name="Shenoy N."/>
            <person name="Sisk P."/>
            <person name="Stolte C."/>
            <person name="Sykes S."/>
            <person name="Wortman J."/>
            <person name="Nusbaum C."/>
            <person name="Birren B."/>
        </authorList>
    </citation>
    <scope>NUCLEOTIDE SEQUENCE [LARGE SCALE GENOMIC DNA]</scope>
    <source>
        <strain evidence="7 8">YIT 12060</strain>
    </source>
</reference>
<dbReference type="EMBL" id="ADLD01000004">
    <property type="protein sequence ID" value="EHB93231.1"/>
    <property type="molecule type" value="Genomic_DNA"/>
</dbReference>
<dbReference type="NCBIfam" id="NF045576">
    <property type="entry name" value="BT_3928_fam"/>
    <property type="match status" value="1"/>
</dbReference>
<feature type="transmembrane region" description="Helical" evidence="5">
    <location>
        <begin position="401"/>
        <end position="421"/>
    </location>
</feature>
<dbReference type="AlphaFoldDB" id="G5H6D7"/>
<proteinExistence type="predicted"/>
<dbReference type="STRING" id="742725.HMPREF9450_00497"/>
<feature type="transmembrane region" description="Helical" evidence="5">
    <location>
        <begin position="162"/>
        <end position="183"/>
    </location>
</feature>
<gene>
    <name evidence="7" type="ORF">HMPREF9450_00497</name>
</gene>
<evidence type="ECO:0000256" key="5">
    <source>
        <dbReference type="SAM" id="Phobius"/>
    </source>
</evidence>
<dbReference type="Pfam" id="PF07291">
    <property type="entry name" value="MauE"/>
    <property type="match status" value="1"/>
</dbReference>
<evidence type="ECO:0000256" key="3">
    <source>
        <dbReference type="ARBA" id="ARBA00022989"/>
    </source>
</evidence>
<dbReference type="eggNOG" id="COG2259">
    <property type="taxonomic scope" value="Bacteria"/>
</dbReference>
<keyword evidence="4 5" id="KW-0472">Membrane</keyword>
<dbReference type="GO" id="GO:0016020">
    <property type="term" value="C:membrane"/>
    <property type="evidence" value="ECO:0007669"/>
    <property type="project" value="UniProtKB-SubCell"/>
</dbReference>
<evidence type="ECO:0000256" key="4">
    <source>
        <dbReference type="ARBA" id="ARBA00023136"/>
    </source>
</evidence>
<dbReference type="GO" id="GO:0030416">
    <property type="term" value="P:methylamine metabolic process"/>
    <property type="evidence" value="ECO:0007669"/>
    <property type="project" value="InterPro"/>
</dbReference>
<dbReference type="HOGENOM" id="CLU_041394_0_0_10"/>
<dbReference type="RefSeq" id="WP_009133303.1">
    <property type="nucleotide sequence ID" value="NZ_CP102250.1"/>
</dbReference>